<dbReference type="OrthoDB" id="9803322at2"/>
<dbReference type="Pfam" id="PF00408">
    <property type="entry name" value="PGM_PMM_IV"/>
    <property type="match status" value="1"/>
</dbReference>
<evidence type="ECO:0000313" key="14">
    <source>
        <dbReference type="Proteomes" id="UP000032101"/>
    </source>
</evidence>
<dbReference type="GO" id="GO:0006048">
    <property type="term" value="P:UDP-N-acetylglucosamine biosynthetic process"/>
    <property type="evidence" value="ECO:0007669"/>
    <property type="project" value="TreeGrafter"/>
</dbReference>
<dbReference type="GO" id="GO:0004615">
    <property type="term" value="F:phosphomannomutase activity"/>
    <property type="evidence" value="ECO:0007669"/>
    <property type="project" value="UniProtKB-ARBA"/>
</dbReference>
<comment type="caution">
    <text evidence="13">The sequence shown here is derived from an EMBL/GenBank/DDBJ whole genome shotgun (WGS) entry which is preliminary data.</text>
</comment>
<keyword evidence="5 6" id="KW-0413">Isomerase</keyword>
<dbReference type="InterPro" id="IPR016055">
    <property type="entry name" value="A-D-PHexomutase_a/b/a-I/II/III"/>
</dbReference>
<dbReference type="Pfam" id="PF02880">
    <property type="entry name" value="PGM_PMM_III"/>
    <property type="match status" value="1"/>
</dbReference>
<evidence type="ECO:0000256" key="6">
    <source>
        <dbReference type="HAMAP-Rule" id="MF_01554"/>
    </source>
</evidence>
<dbReference type="InterPro" id="IPR005845">
    <property type="entry name" value="A-D-PHexomutase_a/b/a-II"/>
</dbReference>
<dbReference type="GO" id="GO:0004614">
    <property type="term" value="F:phosphoglucomutase activity"/>
    <property type="evidence" value="ECO:0007669"/>
    <property type="project" value="UniProtKB-ARBA"/>
</dbReference>
<dbReference type="InterPro" id="IPR005843">
    <property type="entry name" value="A-D-PHexomutase_C"/>
</dbReference>
<dbReference type="AlphaFoldDB" id="A0A0D0MXZ7"/>
<reference evidence="13 14" key="1">
    <citation type="submission" date="2015-01" db="EMBL/GenBank/DDBJ databases">
        <title>Draft Genome Sequence of the Biocontrol and Plant Growth-Promoting Rhizobacteria (PGPR) Pseudomonas fluorescens UM270.</title>
        <authorList>
            <person name="Hernandez-Salmeron J.E."/>
            <person name="Santoyo G."/>
            <person name="Moreno-Hagelsieb G."/>
            <person name="Hernandez-Leon R."/>
        </authorList>
    </citation>
    <scope>NUCLEOTIDE SEQUENCE [LARGE SCALE GENOMIC DNA]</scope>
    <source>
        <strain evidence="13 14">UM270</strain>
    </source>
</reference>
<dbReference type="HAMAP" id="MF_01554_B">
    <property type="entry name" value="GlmM_B"/>
    <property type="match status" value="1"/>
</dbReference>
<keyword evidence="4 6" id="KW-0460">Magnesium</keyword>
<dbReference type="NCBIfam" id="TIGR01455">
    <property type="entry name" value="glmM"/>
    <property type="match status" value="1"/>
</dbReference>
<keyword evidence="3 6" id="KW-0479">Metal-binding</keyword>
<evidence type="ECO:0000259" key="10">
    <source>
        <dbReference type="Pfam" id="PF02878"/>
    </source>
</evidence>
<feature type="domain" description="Alpha-D-phosphohexomutase alpha/beta/alpha" evidence="12">
    <location>
        <begin position="257"/>
        <end position="363"/>
    </location>
</feature>
<evidence type="ECO:0000256" key="3">
    <source>
        <dbReference type="ARBA" id="ARBA00022723"/>
    </source>
</evidence>
<accession>A0A0D0MXZ7</accession>
<comment type="catalytic activity">
    <reaction evidence="6 8">
        <text>alpha-D-glucosamine 1-phosphate = D-glucosamine 6-phosphate</text>
        <dbReference type="Rhea" id="RHEA:23424"/>
        <dbReference type="ChEBI" id="CHEBI:58516"/>
        <dbReference type="ChEBI" id="CHEBI:58725"/>
        <dbReference type="EC" id="5.4.2.10"/>
    </reaction>
</comment>
<evidence type="ECO:0000256" key="7">
    <source>
        <dbReference type="RuleBase" id="RU004326"/>
    </source>
</evidence>
<comment type="PTM">
    <text evidence="6">Activated by phosphorylation.</text>
</comment>
<feature type="active site" description="Phosphoserine intermediate" evidence="6">
    <location>
        <position position="101"/>
    </location>
</feature>
<dbReference type="InterPro" id="IPR005841">
    <property type="entry name" value="Alpha-D-phosphohexomutase_SF"/>
</dbReference>
<evidence type="ECO:0000256" key="2">
    <source>
        <dbReference type="ARBA" id="ARBA00022553"/>
    </source>
</evidence>
<dbReference type="Gene3D" id="3.30.310.50">
    <property type="entry name" value="Alpha-D-phosphohexomutase, C-terminal domain"/>
    <property type="match status" value="1"/>
</dbReference>
<evidence type="ECO:0000256" key="8">
    <source>
        <dbReference type="RuleBase" id="RU004327"/>
    </source>
</evidence>
<proteinExistence type="inferred from homology"/>
<comment type="cofactor">
    <cofactor evidence="6">
        <name>Mg(2+)</name>
        <dbReference type="ChEBI" id="CHEBI:18420"/>
    </cofactor>
    <text evidence="6">Binds 1 Mg(2+) ion per subunit.</text>
</comment>
<feature type="domain" description="Alpha-D-phosphohexomutase C-terminal" evidence="9">
    <location>
        <begin position="372"/>
        <end position="438"/>
    </location>
</feature>
<dbReference type="FunFam" id="3.40.120.10:FF:000003">
    <property type="entry name" value="Phosphoglucosamine mutase"/>
    <property type="match status" value="1"/>
</dbReference>
<dbReference type="GO" id="GO:0000287">
    <property type="term" value="F:magnesium ion binding"/>
    <property type="evidence" value="ECO:0007669"/>
    <property type="project" value="UniProtKB-UniRule"/>
</dbReference>
<dbReference type="InterPro" id="IPR005846">
    <property type="entry name" value="A-D-PHexomutase_a/b/a-III"/>
</dbReference>
<dbReference type="Pfam" id="PF02878">
    <property type="entry name" value="PGM_PMM_I"/>
    <property type="match status" value="1"/>
</dbReference>
<evidence type="ECO:0000259" key="11">
    <source>
        <dbReference type="Pfam" id="PF02879"/>
    </source>
</evidence>
<dbReference type="PANTHER" id="PTHR42946:SF1">
    <property type="entry name" value="PHOSPHOGLUCOMUTASE (ALPHA-D-GLUCOSE-1,6-BISPHOSPHATE-DEPENDENT)"/>
    <property type="match status" value="1"/>
</dbReference>
<dbReference type="InterPro" id="IPR016066">
    <property type="entry name" value="A-D-PHexomutase_CS"/>
</dbReference>
<sequence>MSKKYFGTDGIRGRVGEYPITPDFMLKLGWAAGMAFRKMGACKVLVGKDTRISGYMFESALEAGLTSAGADVMLLGPMPTPAIAYLTRTFQAQAGIVISASHNPHDDNGIKFFSGQGTKLPDDIELMIEELLDTPMTVVESSKIGKVSRINDASGRYIEFCKGSVPTGTSFAGLKIVVDCAHGATYKVAPSVFRELGAEVVVLSAQPNGLNINHNCGSTHTEALQAAVLAEQADLGIAFDGDGDRVLMVDHTGTVVDGDELLFIIARDLHGRGKLQGGVVGTLMSNLGLELALADLDIPFVRANVGDRYVISELLERNWVIGGENSGHIVCFDHTTTGDAIIAALQVLMALKARDEGLAQSRQALRKCPQVLINVRFGGGANPIEHATVKQASERVTQAMAGRGRVLLRKSGTEPLVRVMVEGEDEAQVRGYAEELAKLVTEVSA</sequence>
<dbReference type="CDD" id="cd05802">
    <property type="entry name" value="GlmM"/>
    <property type="match status" value="1"/>
</dbReference>
<dbReference type="InterPro" id="IPR036900">
    <property type="entry name" value="A-D-PHexomutase_C_sf"/>
</dbReference>
<dbReference type="Gene3D" id="3.40.120.10">
    <property type="entry name" value="Alpha-D-Glucose-1,6-Bisphosphate, subunit A, domain 3"/>
    <property type="match status" value="3"/>
</dbReference>
<feature type="binding site" evidence="6">
    <location>
        <position position="244"/>
    </location>
    <ligand>
        <name>Mg(2+)</name>
        <dbReference type="ChEBI" id="CHEBI:18420"/>
    </ligand>
</feature>
<gene>
    <name evidence="6 13" type="primary">glmM</name>
    <name evidence="13" type="ORF">RL74_04905</name>
</gene>
<name>A0A0D0MXZ7_PSEFL</name>
<feature type="domain" description="Alpha-D-phosphohexomutase alpha/beta/alpha" evidence="10">
    <location>
        <begin position="4"/>
        <end position="134"/>
    </location>
</feature>
<dbReference type="PRINTS" id="PR00509">
    <property type="entry name" value="PGMPMM"/>
</dbReference>
<organism evidence="13 14">
    <name type="scientific">Pseudomonas fluorescens</name>
    <dbReference type="NCBI Taxonomy" id="294"/>
    <lineage>
        <taxon>Bacteria</taxon>
        <taxon>Pseudomonadati</taxon>
        <taxon>Pseudomonadota</taxon>
        <taxon>Gammaproteobacteria</taxon>
        <taxon>Pseudomonadales</taxon>
        <taxon>Pseudomonadaceae</taxon>
        <taxon>Pseudomonas</taxon>
    </lineage>
</organism>
<dbReference type="RefSeq" id="WP_042728702.1">
    <property type="nucleotide sequence ID" value="NZ_JXNZ01000028.1"/>
</dbReference>
<dbReference type="GO" id="GO:0008966">
    <property type="term" value="F:phosphoglucosamine mutase activity"/>
    <property type="evidence" value="ECO:0007669"/>
    <property type="project" value="UniProtKB-UniRule"/>
</dbReference>
<dbReference type="GO" id="GO:0009252">
    <property type="term" value="P:peptidoglycan biosynthetic process"/>
    <property type="evidence" value="ECO:0007669"/>
    <property type="project" value="TreeGrafter"/>
</dbReference>
<dbReference type="InterPro" id="IPR050060">
    <property type="entry name" value="Phosphoglucosamine_mutase"/>
</dbReference>
<feature type="binding site" evidence="6">
    <location>
        <position position="240"/>
    </location>
    <ligand>
        <name>Mg(2+)</name>
        <dbReference type="ChEBI" id="CHEBI:18420"/>
    </ligand>
</feature>
<dbReference type="GO" id="GO:0005975">
    <property type="term" value="P:carbohydrate metabolic process"/>
    <property type="evidence" value="ECO:0007669"/>
    <property type="project" value="InterPro"/>
</dbReference>
<feature type="binding site" evidence="6">
    <location>
        <position position="242"/>
    </location>
    <ligand>
        <name>Mg(2+)</name>
        <dbReference type="ChEBI" id="CHEBI:18420"/>
    </ligand>
</feature>
<evidence type="ECO:0000256" key="4">
    <source>
        <dbReference type="ARBA" id="ARBA00022842"/>
    </source>
</evidence>
<comment type="similarity">
    <text evidence="1 6 7">Belongs to the phosphohexose mutase family.</text>
</comment>
<dbReference type="PATRIC" id="fig|294.124.peg.1003"/>
<feature type="domain" description="Alpha-D-phosphohexomutase alpha/beta/alpha" evidence="11">
    <location>
        <begin position="156"/>
        <end position="253"/>
    </location>
</feature>
<dbReference type="EC" id="5.4.2.10" evidence="6 8"/>
<dbReference type="GO" id="GO:0005829">
    <property type="term" value="C:cytosol"/>
    <property type="evidence" value="ECO:0007669"/>
    <property type="project" value="TreeGrafter"/>
</dbReference>
<dbReference type="InterPro" id="IPR006352">
    <property type="entry name" value="GlmM_bact"/>
</dbReference>
<evidence type="ECO:0000256" key="5">
    <source>
        <dbReference type="ARBA" id="ARBA00023235"/>
    </source>
</evidence>
<feature type="modified residue" description="Phosphoserine" evidence="6">
    <location>
        <position position="101"/>
    </location>
</feature>
<feature type="binding site" description="via phosphate group" evidence="6">
    <location>
        <position position="101"/>
    </location>
    <ligand>
        <name>Mg(2+)</name>
        <dbReference type="ChEBI" id="CHEBI:18420"/>
    </ligand>
</feature>
<dbReference type="Proteomes" id="UP000032101">
    <property type="component" value="Unassembled WGS sequence"/>
</dbReference>
<dbReference type="EMBL" id="JXNZ01000028">
    <property type="protein sequence ID" value="KIQ60545.1"/>
    <property type="molecule type" value="Genomic_DNA"/>
</dbReference>
<protein>
    <recommendedName>
        <fullName evidence="6 8">Phosphoglucosamine mutase</fullName>
        <ecNumber evidence="6 8">5.4.2.10</ecNumber>
    </recommendedName>
</protein>
<dbReference type="SUPFAM" id="SSF53738">
    <property type="entry name" value="Phosphoglucomutase, first 3 domains"/>
    <property type="match status" value="3"/>
</dbReference>
<dbReference type="PANTHER" id="PTHR42946">
    <property type="entry name" value="PHOSPHOHEXOSE MUTASE"/>
    <property type="match status" value="1"/>
</dbReference>
<dbReference type="NCBIfam" id="NF008139">
    <property type="entry name" value="PRK10887.1"/>
    <property type="match status" value="1"/>
</dbReference>
<dbReference type="FunFam" id="3.40.120.10:FF:000001">
    <property type="entry name" value="Phosphoglucosamine mutase"/>
    <property type="match status" value="1"/>
</dbReference>
<evidence type="ECO:0000256" key="1">
    <source>
        <dbReference type="ARBA" id="ARBA00010231"/>
    </source>
</evidence>
<evidence type="ECO:0000259" key="12">
    <source>
        <dbReference type="Pfam" id="PF02880"/>
    </source>
</evidence>
<evidence type="ECO:0000259" key="9">
    <source>
        <dbReference type="Pfam" id="PF00408"/>
    </source>
</evidence>
<dbReference type="Pfam" id="PF02879">
    <property type="entry name" value="PGM_PMM_II"/>
    <property type="match status" value="1"/>
</dbReference>
<dbReference type="SUPFAM" id="SSF55957">
    <property type="entry name" value="Phosphoglucomutase, C-terminal domain"/>
    <property type="match status" value="1"/>
</dbReference>
<dbReference type="FunFam" id="3.30.310.50:FF:000001">
    <property type="entry name" value="Phosphoglucosamine mutase"/>
    <property type="match status" value="1"/>
</dbReference>
<dbReference type="InterPro" id="IPR005844">
    <property type="entry name" value="A-D-PHexomutase_a/b/a-I"/>
</dbReference>
<dbReference type="PROSITE" id="PS00710">
    <property type="entry name" value="PGM_PMM"/>
    <property type="match status" value="1"/>
</dbReference>
<comment type="function">
    <text evidence="6 8">Catalyzes the conversion of glucosamine-6-phosphate to glucosamine-1-phosphate.</text>
</comment>
<keyword evidence="2 6" id="KW-0597">Phosphoprotein</keyword>
<evidence type="ECO:0000313" key="13">
    <source>
        <dbReference type="EMBL" id="KIQ60545.1"/>
    </source>
</evidence>